<evidence type="ECO:0000313" key="1">
    <source>
        <dbReference type="Proteomes" id="UP000887576"/>
    </source>
</evidence>
<dbReference type="Proteomes" id="UP000887576">
    <property type="component" value="Unplaced"/>
</dbReference>
<dbReference type="WBParaSite" id="JU765_v2.g2122.t1">
    <property type="protein sequence ID" value="JU765_v2.g2122.t1"/>
    <property type="gene ID" value="JU765_v2.g2122"/>
</dbReference>
<reference evidence="2" key="1">
    <citation type="submission" date="2022-11" db="UniProtKB">
        <authorList>
            <consortium name="WormBaseParasite"/>
        </authorList>
    </citation>
    <scope>IDENTIFICATION</scope>
</reference>
<proteinExistence type="predicted"/>
<accession>A0AC34R071</accession>
<organism evidence="1 2">
    <name type="scientific">Panagrolaimus sp. JU765</name>
    <dbReference type="NCBI Taxonomy" id="591449"/>
    <lineage>
        <taxon>Eukaryota</taxon>
        <taxon>Metazoa</taxon>
        <taxon>Ecdysozoa</taxon>
        <taxon>Nematoda</taxon>
        <taxon>Chromadorea</taxon>
        <taxon>Rhabditida</taxon>
        <taxon>Tylenchina</taxon>
        <taxon>Panagrolaimomorpha</taxon>
        <taxon>Panagrolaimoidea</taxon>
        <taxon>Panagrolaimidae</taxon>
        <taxon>Panagrolaimus</taxon>
    </lineage>
</organism>
<sequence>LLRILLLFEGIRFIANSANCLFWAYLLLLTMPKLILIPIAAESAKNVKQNQLIFHCPVLFCPKKNVPLFSMPSLIKTTIEYVHFFIL</sequence>
<protein>
    <submittedName>
        <fullName evidence="2">Secreted protein</fullName>
    </submittedName>
</protein>
<name>A0AC34R071_9BILA</name>
<evidence type="ECO:0000313" key="2">
    <source>
        <dbReference type="WBParaSite" id="JU765_v2.g2122.t1"/>
    </source>
</evidence>